<reference evidence="2" key="1">
    <citation type="submission" date="2020-06" db="EMBL/GenBank/DDBJ databases">
        <authorList>
            <consortium name="Plant Systems Biology data submission"/>
        </authorList>
    </citation>
    <scope>NUCLEOTIDE SEQUENCE</scope>
    <source>
        <strain evidence="2">D6</strain>
    </source>
</reference>
<evidence type="ECO:0000313" key="3">
    <source>
        <dbReference type="Proteomes" id="UP001153069"/>
    </source>
</evidence>
<sequence>MSHQQQPQQQQQPHQQHQPQYQQHQQQQHQQQASYLHQLQQQQQQQAQPQVIILPLFAPGMNLPSNMYNMNMNTMMAPHPLAPLAPHPWAHQMSGHGLPVDPSTISTMMANANAAATDPLAQAQANLSLLFPSQNVTLAHAQAQQAATQATGTIQATGKVQAKSLQAQATAPSPAPPAARPQMSSGHGQQAKVQVRAKSAQVQAKVRAKSAQVQVKRPARHLHQDLHQDLVPLAPAPAKMISPILTPPPTRQMQTKEPAMAVPVQVQSPVETEAADAADPDPPGEDSSTSSLSSDSPAGEESNSCTEDSSDTNSISESSLESLETNIQYLREKQELLLRFSTEMQQEDAYQASVARQDVLKEQTERLERDAAFANSSVGSISDDEDDSEDLEGLSIWTRAKKILRSLSRHRGVLYHPMSHHDRPSSSPSSNSTKGSSSNNNNKKRVRFENDDQHEKHQDKDSLTERRSKYRKIIERGTVRLMTAKDFQAQQEGLLIQRPTPLYPPPVSSCANTAHHEHQPSADGYDDTNMKSLHTILADVPSVPFHTSG</sequence>
<feature type="compositionally biased region" description="Basic and acidic residues" evidence="1">
    <location>
        <begin position="447"/>
        <end position="468"/>
    </location>
</feature>
<feature type="region of interest" description="Disordered" evidence="1">
    <location>
        <begin position="243"/>
        <end position="262"/>
    </location>
</feature>
<keyword evidence="3" id="KW-1185">Reference proteome</keyword>
<comment type="caution">
    <text evidence="2">The sequence shown here is derived from an EMBL/GenBank/DDBJ whole genome shotgun (WGS) entry which is preliminary data.</text>
</comment>
<dbReference type="Proteomes" id="UP001153069">
    <property type="component" value="Unassembled WGS sequence"/>
</dbReference>
<protein>
    <submittedName>
        <fullName evidence="2">Uncharacterized protein</fullName>
    </submittedName>
</protein>
<proteinExistence type="predicted"/>
<feature type="compositionally biased region" description="Low complexity" evidence="1">
    <location>
        <begin position="286"/>
        <end position="296"/>
    </location>
</feature>
<feature type="region of interest" description="Disordered" evidence="1">
    <location>
        <begin position="414"/>
        <end position="468"/>
    </location>
</feature>
<feature type="region of interest" description="Disordered" evidence="1">
    <location>
        <begin position="270"/>
        <end position="319"/>
    </location>
</feature>
<feature type="compositionally biased region" description="Low complexity" evidence="1">
    <location>
        <begin position="425"/>
        <end position="441"/>
    </location>
</feature>
<dbReference type="EMBL" id="CAICTM010000145">
    <property type="protein sequence ID" value="CAB9502782.1"/>
    <property type="molecule type" value="Genomic_DNA"/>
</dbReference>
<feature type="compositionally biased region" description="Acidic residues" evidence="1">
    <location>
        <begin position="273"/>
        <end position="284"/>
    </location>
</feature>
<dbReference type="AlphaFoldDB" id="A0A9N8H7P5"/>
<name>A0A9N8H7P5_9STRA</name>
<feature type="region of interest" description="Disordered" evidence="1">
    <location>
        <begin position="1"/>
        <end position="41"/>
    </location>
</feature>
<feature type="region of interest" description="Disordered" evidence="1">
    <location>
        <begin position="164"/>
        <end position="194"/>
    </location>
</feature>
<evidence type="ECO:0000313" key="2">
    <source>
        <dbReference type="EMBL" id="CAB9502782.1"/>
    </source>
</evidence>
<evidence type="ECO:0000256" key="1">
    <source>
        <dbReference type="SAM" id="MobiDB-lite"/>
    </source>
</evidence>
<organism evidence="2 3">
    <name type="scientific">Seminavis robusta</name>
    <dbReference type="NCBI Taxonomy" id="568900"/>
    <lineage>
        <taxon>Eukaryota</taxon>
        <taxon>Sar</taxon>
        <taxon>Stramenopiles</taxon>
        <taxon>Ochrophyta</taxon>
        <taxon>Bacillariophyta</taxon>
        <taxon>Bacillariophyceae</taxon>
        <taxon>Bacillariophycidae</taxon>
        <taxon>Naviculales</taxon>
        <taxon>Naviculaceae</taxon>
        <taxon>Seminavis</taxon>
    </lineage>
</organism>
<gene>
    <name evidence="2" type="ORF">SEMRO_146_G067530.1</name>
</gene>
<accession>A0A9N8H7P5</accession>